<dbReference type="PROSITE" id="PS51099">
    <property type="entry name" value="PTS_EIIB_TYPE_2"/>
    <property type="match status" value="1"/>
</dbReference>
<dbReference type="SUPFAM" id="SSF46785">
    <property type="entry name" value="Winged helix' DNA-binding domain"/>
    <property type="match status" value="2"/>
</dbReference>
<dbReference type="Gene3D" id="1.10.1790.10">
    <property type="entry name" value="PRD domain"/>
    <property type="match status" value="1"/>
</dbReference>
<dbReference type="SUPFAM" id="SSF52794">
    <property type="entry name" value="PTS system IIB component-like"/>
    <property type="match status" value="1"/>
</dbReference>
<evidence type="ECO:0000259" key="6">
    <source>
        <dbReference type="PROSITE" id="PS51099"/>
    </source>
</evidence>
<dbReference type="OrthoDB" id="3710983at2"/>
<feature type="domain" description="PTS EIIB type-2" evidence="6">
    <location>
        <begin position="404"/>
        <end position="493"/>
    </location>
</feature>
<keyword evidence="1" id="KW-0808">Transferase</keyword>
<dbReference type="InterPro" id="IPR036390">
    <property type="entry name" value="WH_DNA-bd_sf"/>
</dbReference>
<evidence type="ECO:0000313" key="9">
    <source>
        <dbReference type="Proteomes" id="UP000242949"/>
    </source>
</evidence>
<dbReference type="Proteomes" id="UP000242949">
    <property type="component" value="Unassembled WGS sequence"/>
</dbReference>
<dbReference type="InterPro" id="IPR036634">
    <property type="entry name" value="PRD_sf"/>
</dbReference>
<dbReference type="STRING" id="1612202.SAMN05421734_105120"/>
<evidence type="ECO:0000256" key="3">
    <source>
        <dbReference type="ARBA" id="ARBA00023015"/>
    </source>
</evidence>
<dbReference type="Gene3D" id="3.40.50.2300">
    <property type="match status" value="1"/>
</dbReference>
<dbReference type="InterPro" id="IPR013196">
    <property type="entry name" value="HTH_11"/>
</dbReference>
<evidence type="ECO:0000259" key="7">
    <source>
        <dbReference type="PROSITE" id="PS51372"/>
    </source>
</evidence>
<dbReference type="SUPFAM" id="SSF55804">
    <property type="entry name" value="Phoshotransferase/anion transport protein"/>
    <property type="match status" value="1"/>
</dbReference>
<evidence type="ECO:0000259" key="5">
    <source>
        <dbReference type="PROSITE" id="PS51094"/>
    </source>
</evidence>
<dbReference type="Pfam" id="PF08279">
    <property type="entry name" value="HTH_11"/>
    <property type="match status" value="1"/>
</dbReference>
<dbReference type="PROSITE" id="PS51372">
    <property type="entry name" value="PRD_2"/>
    <property type="match status" value="1"/>
</dbReference>
<dbReference type="Gene3D" id="1.10.10.10">
    <property type="entry name" value="Winged helix-like DNA-binding domain superfamily/Winged helix DNA-binding domain"/>
    <property type="match status" value="2"/>
</dbReference>
<feature type="domain" description="PRD" evidence="7">
    <location>
        <begin position="296"/>
        <end position="403"/>
    </location>
</feature>
<evidence type="ECO:0000313" key="8">
    <source>
        <dbReference type="EMBL" id="SDC21239.1"/>
    </source>
</evidence>
<sequence>MSLKHKQKLIDLLVGTDDYLSATEISEHLGVSTRTIHSYLNSLAPIIKCTGLSLEKKTGLGIKLNGDTNKVSELLQTLEKQATLDLEPSDRQQIIFKRLLQGERVSYLDLADQYFVSRSTIVKDMKAIRETYSIGQSSFSFNNEGTKLEVTERMLQEMWGKYFYVSYSKLFGNPPYSLIHYSAFIKDELFLSNEAVNVLIQSVEELGTKYQLAEYYRIQLFENLSLLYYRVSQDYHFEGLSGYIFERVTELDTYYIAHDLASHIQESLDVVFSTQDILFLNQCLVANGLKQDLVLEGHSYFEYLADELIVKIGKIMNEDLSEDEQLKTGLLHHLVPMLFRLRNDITLTNPYIHEIKKQYSMMFHLTWYVVVDMENELGIRMPEDEIGFLMIHFQSALERKRDIKKVLIICQSGLLTTEILERRIKQFLPSVHVYEMISEEKVANVDLSKVDLIISTVDLTISGPPVIELSSIPTDRELSDVVQRMNDIFESNSHSVDRIYDQDEEHPLIHSLKNRLTIKRAHLHSESEALKYLTKPLVDAQLVNPDYLDSVFQREAMSSTAFETGVAIPHGNPSYVNQTHISILVNEKKITWGKEKVDVIILISVAKEDMEHISMIIGRIYDMMQSRSEVERIFINQSDQSIYRYLARHQ</sequence>
<dbReference type="EMBL" id="FMYI01000005">
    <property type="protein sequence ID" value="SDC21239.1"/>
    <property type="molecule type" value="Genomic_DNA"/>
</dbReference>
<protein>
    <submittedName>
        <fullName evidence="8">Transcriptional antiterminator</fullName>
    </submittedName>
</protein>
<dbReference type="Pfam" id="PF00359">
    <property type="entry name" value="PTS_EIIA_2"/>
    <property type="match status" value="1"/>
</dbReference>
<dbReference type="InterPro" id="IPR016152">
    <property type="entry name" value="PTrfase/Anion_transptr"/>
</dbReference>
<dbReference type="PROSITE" id="PS51094">
    <property type="entry name" value="PTS_EIIA_TYPE_2"/>
    <property type="match status" value="1"/>
</dbReference>
<evidence type="ECO:0000256" key="2">
    <source>
        <dbReference type="ARBA" id="ARBA00022737"/>
    </source>
</evidence>
<dbReference type="InterPro" id="IPR036388">
    <property type="entry name" value="WH-like_DNA-bd_sf"/>
</dbReference>
<dbReference type="CDD" id="cd00211">
    <property type="entry name" value="PTS_IIA_fru"/>
    <property type="match status" value="1"/>
</dbReference>
<keyword evidence="2" id="KW-0677">Repeat</keyword>
<dbReference type="PANTHER" id="PTHR30185:SF18">
    <property type="entry name" value="TRANSCRIPTIONAL REGULATOR MTLR"/>
    <property type="match status" value="1"/>
</dbReference>
<keyword evidence="3" id="KW-0805">Transcription regulation</keyword>
<dbReference type="InterPro" id="IPR011608">
    <property type="entry name" value="PRD"/>
</dbReference>
<dbReference type="PANTHER" id="PTHR30185">
    <property type="entry name" value="CRYPTIC BETA-GLUCOSIDE BGL OPERON ANTITERMINATOR"/>
    <property type="match status" value="1"/>
</dbReference>
<dbReference type="SUPFAM" id="SSF63520">
    <property type="entry name" value="PTS-regulatory domain, PRD"/>
    <property type="match status" value="1"/>
</dbReference>
<accession>A0A1G6JR85</accession>
<organism evidence="8 9">
    <name type="scientific">Pelagirhabdus alkalitolerans</name>
    <dbReference type="NCBI Taxonomy" id="1612202"/>
    <lineage>
        <taxon>Bacteria</taxon>
        <taxon>Bacillati</taxon>
        <taxon>Bacillota</taxon>
        <taxon>Bacilli</taxon>
        <taxon>Bacillales</taxon>
        <taxon>Bacillaceae</taxon>
        <taxon>Pelagirhabdus</taxon>
    </lineage>
</organism>
<dbReference type="InterPro" id="IPR002178">
    <property type="entry name" value="PTS_EIIA_type-2_dom"/>
</dbReference>
<dbReference type="GO" id="GO:0008982">
    <property type="term" value="F:protein-N(PI)-phosphohistidine-sugar phosphotransferase activity"/>
    <property type="evidence" value="ECO:0007669"/>
    <property type="project" value="InterPro"/>
</dbReference>
<keyword evidence="4" id="KW-0804">Transcription</keyword>
<feature type="domain" description="PTS EIIA type-2" evidence="5">
    <location>
        <begin position="510"/>
        <end position="649"/>
    </location>
</feature>
<dbReference type="CDD" id="cd05568">
    <property type="entry name" value="PTS_IIB_bgl_like"/>
    <property type="match status" value="1"/>
</dbReference>
<dbReference type="Gene3D" id="3.40.930.10">
    <property type="entry name" value="Mannitol-specific EII, Chain A"/>
    <property type="match status" value="1"/>
</dbReference>
<name>A0A1G6JR85_9BACI</name>
<keyword evidence="9" id="KW-1185">Reference proteome</keyword>
<dbReference type="InterPro" id="IPR050661">
    <property type="entry name" value="BglG_antiterminators"/>
</dbReference>
<evidence type="ECO:0000256" key="1">
    <source>
        <dbReference type="ARBA" id="ARBA00022679"/>
    </source>
</evidence>
<reference evidence="9" key="1">
    <citation type="submission" date="2016-09" db="EMBL/GenBank/DDBJ databases">
        <authorList>
            <person name="Varghese N."/>
            <person name="Submissions S."/>
        </authorList>
    </citation>
    <scope>NUCLEOTIDE SEQUENCE [LARGE SCALE GENOMIC DNA]</scope>
    <source>
        <strain evidence="9">S5</strain>
    </source>
</reference>
<proteinExistence type="predicted"/>
<gene>
    <name evidence="8" type="ORF">SAMN05421734_105120</name>
</gene>
<dbReference type="RefSeq" id="WP_090795534.1">
    <property type="nucleotide sequence ID" value="NZ_FMYI01000005.1"/>
</dbReference>
<dbReference type="Pfam" id="PF00874">
    <property type="entry name" value="PRD"/>
    <property type="match status" value="1"/>
</dbReference>
<dbReference type="InterPro" id="IPR036095">
    <property type="entry name" value="PTS_EIIB-like_sf"/>
</dbReference>
<dbReference type="AlphaFoldDB" id="A0A1G6JR85"/>
<dbReference type="GO" id="GO:0009401">
    <property type="term" value="P:phosphoenolpyruvate-dependent sugar phosphotransferase system"/>
    <property type="evidence" value="ECO:0007669"/>
    <property type="project" value="InterPro"/>
</dbReference>
<dbReference type="GO" id="GO:0006355">
    <property type="term" value="P:regulation of DNA-templated transcription"/>
    <property type="evidence" value="ECO:0007669"/>
    <property type="project" value="InterPro"/>
</dbReference>
<dbReference type="InterPro" id="IPR013011">
    <property type="entry name" value="PTS_EIIB_2"/>
</dbReference>
<evidence type="ECO:0000256" key="4">
    <source>
        <dbReference type="ARBA" id="ARBA00023163"/>
    </source>
</evidence>